<dbReference type="InterPro" id="IPR036396">
    <property type="entry name" value="Cyt_P450_sf"/>
</dbReference>
<evidence type="ECO:0000256" key="8">
    <source>
        <dbReference type="ARBA" id="ARBA00023004"/>
    </source>
</evidence>
<dbReference type="HOGENOM" id="CLU_001570_13_2_1"/>
<dbReference type="AlphaFoldDB" id="A0A0D3H6P8"/>
<comment type="similarity">
    <text evidence="2">Belongs to the cytochrome P450 family.</text>
</comment>
<dbReference type="InterPro" id="IPR050665">
    <property type="entry name" value="Cytochrome_P450_Monooxygen"/>
</dbReference>
<keyword evidence="12" id="KW-1185">Reference proteome</keyword>
<dbReference type="PANTHER" id="PTHR24282">
    <property type="entry name" value="CYTOCHROME P450 FAMILY MEMBER"/>
    <property type="match status" value="1"/>
</dbReference>
<accession>A0A0D3H6P8</accession>
<keyword evidence="10" id="KW-0472">Membrane</keyword>
<organism evidence="11">
    <name type="scientific">Oryza barthii</name>
    <dbReference type="NCBI Taxonomy" id="65489"/>
    <lineage>
        <taxon>Eukaryota</taxon>
        <taxon>Viridiplantae</taxon>
        <taxon>Streptophyta</taxon>
        <taxon>Embryophyta</taxon>
        <taxon>Tracheophyta</taxon>
        <taxon>Spermatophyta</taxon>
        <taxon>Magnoliopsida</taxon>
        <taxon>Liliopsida</taxon>
        <taxon>Poales</taxon>
        <taxon>Poaceae</taxon>
        <taxon>BOP clade</taxon>
        <taxon>Oryzoideae</taxon>
        <taxon>Oryzeae</taxon>
        <taxon>Oryzinae</taxon>
        <taxon>Oryza</taxon>
    </lineage>
</organism>
<keyword evidence="5" id="KW-0479">Metal-binding</keyword>
<dbReference type="Pfam" id="PF00067">
    <property type="entry name" value="p450"/>
    <property type="match status" value="1"/>
</dbReference>
<dbReference type="STRING" id="65489.A0A0D3H6P8"/>
<reference evidence="11" key="1">
    <citation type="journal article" date="2009" name="Rice">
        <title>De Novo Next Generation Sequencing of Plant Genomes.</title>
        <authorList>
            <person name="Rounsley S."/>
            <person name="Marri P.R."/>
            <person name="Yu Y."/>
            <person name="He R."/>
            <person name="Sisneros N."/>
            <person name="Goicoechea J.L."/>
            <person name="Lee S.J."/>
            <person name="Angelova A."/>
            <person name="Kudrna D."/>
            <person name="Luo M."/>
            <person name="Affourtit J."/>
            <person name="Desany B."/>
            <person name="Knight J."/>
            <person name="Niazi F."/>
            <person name="Egholm M."/>
            <person name="Wing R.A."/>
        </authorList>
    </citation>
    <scope>NUCLEOTIDE SEQUENCE [LARGE SCALE GENOMIC DNA]</scope>
    <source>
        <strain evidence="11">cv. IRGC 105608</strain>
    </source>
</reference>
<sequence length="254" mass="28098">MAVLVSLMVIAASSPLVALLLRAAWVTLSCYWLTPMRIRRAMAAQGVRGPPPRPLVGNLREVSALVARATADDMPSLSHDIVGRLMPHYVLWSGTYGKLFVYLYGSEPRLCLTDTALIKEFLSSKYAHATGKSWLQRQGTKHFIGGGLLMANGARWSHQRHVVAPAFMADKLKARGRVGRMVECTKQAIRELRDAAAGRRGEEAYALVEAKVVLAMLLSAFRFAISDNYRHAPENVLTLRPKHGVPVHLRPLRP</sequence>
<evidence type="ECO:0000256" key="2">
    <source>
        <dbReference type="ARBA" id="ARBA00010617"/>
    </source>
</evidence>
<dbReference type="EnsemblPlants" id="OBART09G09780.1">
    <property type="protein sequence ID" value="OBART09G09780.1"/>
    <property type="gene ID" value="OBART09G09780"/>
</dbReference>
<keyword evidence="3" id="KW-0349">Heme</keyword>
<keyword evidence="9" id="KW-0503">Monooxygenase</keyword>
<evidence type="ECO:0000256" key="10">
    <source>
        <dbReference type="ARBA" id="ARBA00023136"/>
    </source>
</evidence>
<dbReference type="InterPro" id="IPR001128">
    <property type="entry name" value="Cyt_P450"/>
</dbReference>
<evidence type="ECO:0000256" key="5">
    <source>
        <dbReference type="ARBA" id="ARBA00022723"/>
    </source>
</evidence>
<dbReference type="GO" id="GO:0005506">
    <property type="term" value="F:iron ion binding"/>
    <property type="evidence" value="ECO:0007669"/>
    <property type="project" value="InterPro"/>
</dbReference>
<dbReference type="Gramene" id="OBART09G09780.1">
    <property type="protein sequence ID" value="OBART09G09780.1"/>
    <property type="gene ID" value="OBART09G09780"/>
</dbReference>
<dbReference type="Gene3D" id="1.10.630.10">
    <property type="entry name" value="Cytochrome P450"/>
    <property type="match status" value="2"/>
</dbReference>
<dbReference type="PaxDb" id="65489-OBART09G09780.1"/>
<dbReference type="GO" id="GO:0016020">
    <property type="term" value="C:membrane"/>
    <property type="evidence" value="ECO:0007669"/>
    <property type="project" value="UniProtKB-SubCell"/>
</dbReference>
<evidence type="ECO:0000256" key="7">
    <source>
        <dbReference type="ARBA" id="ARBA00023002"/>
    </source>
</evidence>
<dbReference type="SUPFAM" id="SSF48264">
    <property type="entry name" value="Cytochrome P450"/>
    <property type="match status" value="2"/>
</dbReference>
<evidence type="ECO:0008006" key="13">
    <source>
        <dbReference type="Google" id="ProtNLM"/>
    </source>
</evidence>
<dbReference type="PANTHER" id="PTHR24282:SF271">
    <property type="entry name" value="OS09G0403300 PROTEIN"/>
    <property type="match status" value="1"/>
</dbReference>
<reference evidence="11" key="2">
    <citation type="submission" date="2015-03" db="UniProtKB">
        <authorList>
            <consortium name="EnsemblPlants"/>
        </authorList>
    </citation>
    <scope>IDENTIFICATION</scope>
</reference>
<protein>
    <recommendedName>
        <fullName evidence="13">Cytochrome P450</fullName>
    </recommendedName>
</protein>
<dbReference type="Proteomes" id="UP000026960">
    <property type="component" value="Chromosome 9"/>
</dbReference>
<evidence type="ECO:0000256" key="3">
    <source>
        <dbReference type="ARBA" id="ARBA00022617"/>
    </source>
</evidence>
<keyword evidence="8" id="KW-0408">Iron</keyword>
<dbReference type="GO" id="GO:0020037">
    <property type="term" value="F:heme binding"/>
    <property type="evidence" value="ECO:0007669"/>
    <property type="project" value="InterPro"/>
</dbReference>
<evidence type="ECO:0000256" key="6">
    <source>
        <dbReference type="ARBA" id="ARBA00022989"/>
    </source>
</evidence>
<dbReference type="GO" id="GO:0006629">
    <property type="term" value="P:lipid metabolic process"/>
    <property type="evidence" value="ECO:0007669"/>
    <property type="project" value="UniProtKB-ARBA"/>
</dbReference>
<proteinExistence type="inferred from homology"/>
<keyword evidence="6" id="KW-1133">Transmembrane helix</keyword>
<dbReference type="GO" id="GO:0016705">
    <property type="term" value="F:oxidoreductase activity, acting on paired donors, with incorporation or reduction of molecular oxygen"/>
    <property type="evidence" value="ECO:0007669"/>
    <property type="project" value="InterPro"/>
</dbReference>
<keyword evidence="7" id="KW-0560">Oxidoreductase</keyword>
<evidence type="ECO:0000256" key="4">
    <source>
        <dbReference type="ARBA" id="ARBA00022692"/>
    </source>
</evidence>
<keyword evidence="4" id="KW-0812">Transmembrane</keyword>
<evidence type="ECO:0000313" key="12">
    <source>
        <dbReference type="Proteomes" id="UP000026960"/>
    </source>
</evidence>
<name>A0A0D3H6P8_9ORYZ</name>
<evidence type="ECO:0000313" key="11">
    <source>
        <dbReference type="EnsemblPlants" id="OBART09G09780.1"/>
    </source>
</evidence>
<comment type="subcellular location">
    <subcellularLocation>
        <location evidence="1">Membrane</location>
    </subcellularLocation>
</comment>
<dbReference type="GO" id="GO:0004497">
    <property type="term" value="F:monooxygenase activity"/>
    <property type="evidence" value="ECO:0007669"/>
    <property type="project" value="UniProtKB-KW"/>
</dbReference>
<evidence type="ECO:0000256" key="1">
    <source>
        <dbReference type="ARBA" id="ARBA00004370"/>
    </source>
</evidence>
<dbReference type="eggNOG" id="KOG0157">
    <property type="taxonomic scope" value="Eukaryota"/>
</dbReference>
<evidence type="ECO:0000256" key="9">
    <source>
        <dbReference type="ARBA" id="ARBA00023033"/>
    </source>
</evidence>